<dbReference type="GO" id="GO:0016020">
    <property type="term" value="C:membrane"/>
    <property type="evidence" value="ECO:0007669"/>
    <property type="project" value="UniProtKB-SubCell"/>
</dbReference>
<comment type="subcellular location">
    <subcellularLocation>
        <location evidence="1">Membrane</location>
        <topology evidence="1">Multi-pass membrane protein</topology>
    </subcellularLocation>
</comment>
<dbReference type="InterPro" id="IPR000620">
    <property type="entry name" value="EamA_dom"/>
</dbReference>
<dbReference type="InterPro" id="IPR037185">
    <property type="entry name" value="EmrE-like"/>
</dbReference>
<keyword evidence="9" id="KW-1185">Reference proteome</keyword>
<dbReference type="OrthoDB" id="8479066at2"/>
<feature type="transmembrane region" description="Helical" evidence="6">
    <location>
        <begin position="190"/>
        <end position="214"/>
    </location>
</feature>
<evidence type="ECO:0000256" key="6">
    <source>
        <dbReference type="SAM" id="Phobius"/>
    </source>
</evidence>
<evidence type="ECO:0000313" key="8">
    <source>
        <dbReference type="EMBL" id="TFH67716.1"/>
    </source>
</evidence>
<evidence type="ECO:0000256" key="2">
    <source>
        <dbReference type="ARBA" id="ARBA00007362"/>
    </source>
</evidence>
<feature type="domain" description="EamA" evidence="7">
    <location>
        <begin position="161"/>
        <end position="293"/>
    </location>
</feature>
<keyword evidence="4 6" id="KW-1133">Transmembrane helix</keyword>
<feature type="domain" description="EamA" evidence="7">
    <location>
        <begin position="9"/>
        <end position="142"/>
    </location>
</feature>
<dbReference type="EMBL" id="SPIA01000002">
    <property type="protein sequence ID" value="TFH67716.1"/>
    <property type="molecule type" value="Genomic_DNA"/>
</dbReference>
<dbReference type="Gene3D" id="1.10.3730.20">
    <property type="match status" value="1"/>
</dbReference>
<feature type="transmembrane region" description="Helical" evidence="6">
    <location>
        <begin position="41"/>
        <end position="59"/>
    </location>
</feature>
<keyword evidence="5 6" id="KW-0472">Membrane</keyword>
<comment type="similarity">
    <text evidence="2">Belongs to the EamA transporter family.</text>
</comment>
<keyword evidence="3 6" id="KW-0812">Transmembrane</keyword>
<feature type="transmembrane region" description="Helical" evidence="6">
    <location>
        <begin position="160"/>
        <end position="178"/>
    </location>
</feature>
<evidence type="ECO:0000256" key="1">
    <source>
        <dbReference type="ARBA" id="ARBA00004141"/>
    </source>
</evidence>
<dbReference type="Pfam" id="PF00892">
    <property type="entry name" value="EamA"/>
    <property type="match status" value="2"/>
</dbReference>
<evidence type="ECO:0000259" key="7">
    <source>
        <dbReference type="Pfam" id="PF00892"/>
    </source>
</evidence>
<gene>
    <name evidence="8" type="ORF">E3W66_05550</name>
</gene>
<evidence type="ECO:0000256" key="5">
    <source>
        <dbReference type="ARBA" id="ARBA00023136"/>
    </source>
</evidence>
<dbReference type="InterPro" id="IPR050638">
    <property type="entry name" value="AA-Vitamin_Transporters"/>
</dbReference>
<evidence type="ECO:0000256" key="4">
    <source>
        <dbReference type="ARBA" id="ARBA00022989"/>
    </source>
</evidence>
<reference evidence="8 9" key="1">
    <citation type="submission" date="2019-03" db="EMBL/GenBank/DDBJ databases">
        <title>Draft genome of Gammaproteobacteria bacterium LSUCC0057, a member of the SAR92 clade.</title>
        <authorList>
            <person name="Lanclos V.C."/>
            <person name="Doiron C."/>
            <person name="Henson M.W."/>
            <person name="Thrash J.C."/>
        </authorList>
    </citation>
    <scope>NUCLEOTIDE SEQUENCE [LARGE SCALE GENOMIC DNA]</scope>
    <source>
        <strain evidence="8 9">LSUCC0057</strain>
    </source>
</reference>
<feature type="transmembrane region" description="Helical" evidence="6">
    <location>
        <begin position="130"/>
        <end position="148"/>
    </location>
</feature>
<feature type="transmembrane region" description="Helical" evidence="6">
    <location>
        <begin position="71"/>
        <end position="89"/>
    </location>
</feature>
<protein>
    <submittedName>
        <fullName evidence="8">DMT family transporter</fullName>
    </submittedName>
</protein>
<evidence type="ECO:0000313" key="9">
    <source>
        <dbReference type="Proteomes" id="UP000298133"/>
    </source>
</evidence>
<organism evidence="8 9">
    <name type="scientific">Gammaproteobacteria bacterium LSUCC0057</name>
    <dbReference type="NCBI Taxonomy" id="2559237"/>
    <lineage>
        <taxon>Bacteria</taxon>
        <taxon>Pseudomonadati</taxon>
        <taxon>Pseudomonadota</taxon>
        <taxon>Gammaproteobacteria</taxon>
        <taxon>Cellvibrionales</taxon>
        <taxon>Porticoccaceae</taxon>
        <taxon>SAR92 clade</taxon>
    </lineage>
</organism>
<dbReference type="Proteomes" id="UP000298133">
    <property type="component" value="Unassembled WGS sequence"/>
</dbReference>
<dbReference type="PANTHER" id="PTHR32322:SF2">
    <property type="entry name" value="EAMA DOMAIN-CONTAINING PROTEIN"/>
    <property type="match status" value="1"/>
</dbReference>
<feature type="transmembrane region" description="Helical" evidence="6">
    <location>
        <begin position="279"/>
        <end position="298"/>
    </location>
</feature>
<feature type="transmembrane region" description="Helical" evidence="6">
    <location>
        <begin position="249"/>
        <end position="267"/>
    </location>
</feature>
<feature type="transmembrane region" description="Helical" evidence="6">
    <location>
        <begin position="220"/>
        <end position="237"/>
    </location>
</feature>
<dbReference type="PANTHER" id="PTHR32322">
    <property type="entry name" value="INNER MEMBRANE TRANSPORTER"/>
    <property type="match status" value="1"/>
</dbReference>
<accession>A0A4Y8UFW7</accession>
<feature type="transmembrane region" description="Helical" evidence="6">
    <location>
        <begin position="101"/>
        <end position="121"/>
    </location>
</feature>
<sequence length="300" mass="32252">MAITGNWRLGLLLAATTATLWGLLPIALKGLLNAVDPYTVTFVRFFFSAALLLPWVLLRRELPAKAQLSRANLRFLAAGAALLCINYIAYQLGLDRITPEAAQITIQTAPLLLLLASVWLFNEPFSARRWACVALFIVGMGLFFHHRLGELFNSASRYGVGIWIILFAALTWAGYGIFQKKVAGQFSAQFSMLVFCSAGAAVFAVPADFASLVALNGHQWALLLFAGANTLVAYGAFAEALNHLEASRVSAILTLTPLVTVTVVHLLPLPGVVVEPLTWLSLGGALMVVAGSMGAALLRR</sequence>
<comment type="caution">
    <text evidence="8">The sequence shown here is derived from an EMBL/GenBank/DDBJ whole genome shotgun (WGS) entry which is preliminary data.</text>
</comment>
<dbReference type="AlphaFoldDB" id="A0A4Y8UFW7"/>
<proteinExistence type="inferred from homology"/>
<evidence type="ECO:0000256" key="3">
    <source>
        <dbReference type="ARBA" id="ARBA00022692"/>
    </source>
</evidence>
<dbReference type="SUPFAM" id="SSF103481">
    <property type="entry name" value="Multidrug resistance efflux transporter EmrE"/>
    <property type="match status" value="2"/>
</dbReference>
<name>A0A4Y8UFW7_9GAMM</name>